<keyword evidence="2" id="KW-1185">Reference proteome</keyword>
<comment type="caution">
    <text evidence="1">The sequence shown here is derived from an EMBL/GenBank/DDBJ whole genome shotgun (WGS) entry which is preliminary data.</text>
</comment>
<evidence type="ECO:0000313" key="2">
    <source>
        <dbReference type="Proteomes" id="UP000191518"/>
    </source>
</evidence>
<gene>
    <name evidence="1" type="ORF">PENVUL_c003G00750</name>
</gene>
<evidence type="ECO:0000313" key="1">
    <source>
        <dbReference type="EMBL" id="OQE11125.1"/>
    </source>
</evidence>
<sequence>MTQDEINDGLGSPFATTKFACHSATGISEKSIMRIYIQIPVTRTIARGIRAQAQQAVPQQTHTELAALKRLAEQKCWSLVELSTKPSWLLDSGN</sequence>
<protein>
    <submittedName>
        <fullName evidence="1">Uncharacterized protein</fullName>
    </submittedName>
</protein>
<dbReference type="AlphaFoldDB" id="A0A1V6SAP9"/>
<proteinExistence type="predicted"/>
<accession>A0A1V6SAP9</accession>
<name>A0A1V6SAP9_9EURO</name>
<dbReference type="Proteomes" id="UP000191518">
    <property type="component" value="Unassembled WGS sequence"/>
</dbReference>
<reference evidence="2" key="1">
    <citation type="journal article" date="2017" name="Nat. Microbiol.">
        <title>Global analysis of biosynthetic gene clusters reveals vast potential of secondary metabolite production in Penicillium species.</title>
        <authorList>
            <person name="Nielsen J.C."/>
            <person name="Grijseels S."/>
            <person name="Prigent S."/>
            <person name="Ji B."/>
            <person name="Dainat J."/>
            <person name="Nielsen K.F."/>
            <person name="Frisvad J.C."/>
            <person name="Workman M."/>
            <person name="Nielsen J."/>
        </authorList>
    </citation>
    <scope>NUCLEOTIDE SEQUENCE [LARGE SCALE GENOMIC DNA]</scope>
    <source>
        <strain evidence="2">IBT 29486</strain>
    </source>
</reference>
<dbReference type="EMBL" id="MDYP01000003">
    <property type="protein sequence ID" value="OQE11125.1"/>
    <property type="molecule type" value="Genomic_DNA"/>
</dbReference>
<organism evidence="1 2">
    <name type="scientific">Penicillium vulpinum</name>
    <dbReference type="NCBI Taxonomy" id="29845"/>
    <lineage>
        <taxon>Eukaryota</taxon>
        <taxon>Fungi</taxon>
        <taxon>Dikarya</taxon>
        <taxon>Ascomycota</taxon>
        <taxon>Pezizomycotina</taxon>
        <taxon>Eurotiomycetes</taxon>
        <taxon>Eurotiomycetidae</taxon>
        <taxon>Eurotiales</taxon>
        <taxon>Aspergillaceae</taxon>
        <taxon>Penicillium</taxon>
    </lineage>
</organism>